<feature type="signal peptide" evidence="1">
    <location>
        <begin position="1"/>
        <end position="22"/>
    </location>
</feature>
<keyword evidence="3" id="KW-1185">Reference proteome</keyword>
<dbReference type="KEGG" id="ruf:TH63_08300"/>
<evidence type="ECO:0000313" key="2">
    <source>
        <dbReference type="EMBL" id="AKQ45654.1"/>
    </source>
</evidence>
<dbReference type="EMBL" id="CP010777">
    <property type="protein sequence ID" value="AKQ45654.1"/>
    <property type="molecule type" value="Genomic_DNA"/>
</dbReference>
<proteinExistence type="predicted"/>
<gene>
    <name evidence="2" type="ORF">TH63_08300</name>
</gene>
<reference evidence="2 3" key="1">
    <citation type="submission" date="2015-01" db="EMBL/GenBank/DDBJ databases">
        <title>Rufibacter sp./DG31D/ whole genome sequencing.</title>
        <authorList>
            <person name="Kim M.K."/>
            <person name="Srinivasan S."/>
            <person name="Lee J.-J."/>
        </authorList>
    </citation>
    <scope>NUCLEOTIDE SEQUENCE [LARGE SCALE GENOMIC DNA]</scope>
    <source>
        <strain evidence="2 3">DG31D</strain>
    </source>
</reference>
<dbReference type="STRING" id="1379910.TH63_08300"/>
<evidence type="ECO:0008006" key="4">
    <source>
        <dbReference type="Google" id="ProtNLM"/>
    </source>
</evidence>
<name>A0A0H4VPL3_9BACT</name>
<organism evidence="2 3">
    <name type="scientific">Rufibacter radiotolerans</name>
    <dbReference type="NCBI Taxonomy" id="1379910"/>
    <lineage>
        <taxon>Bacteria</taxon>
        <taxon>Pseudomonadati</taxon>
        <taxon>Bacteroidota</taxon>
        <taxon>Cytophagia</taxon>
        <taxon>Cytophagales</taxon>
        <taxon>Hymenobacteraceae</taxon>
        <taxon>Rufibacter</taxon>
    </lineage>
</organism>
<protein>
    <recommendedName>
        <fullName evidence="4">MORN repeat variant</fullName>
    </recommendedName>
</protein>
<accession>A0A0H4VPL3</accession>
<evidence type="ECO:0000313" key="3">
    <source>
        <dbReference type="Proteomes" id="UP000036458"/>
    </source>
</evidence>
<evidence type="ECO:0000256" key="1">
    <source>
        <dbReference type="SAM" id="SignalP"/>
    </source>
</evidence>
<dbReference type="InterPro" id="IPR011652">
    <property type="entry name" value="MORN_2"/>
</dbReference>
<feature type="chain" id="PRO_5005211040" description="MORN repeat variant" evidence="1">
    <location>
        <begin position="23"/>
        <end position="158"/>
    </location>
</feature>
<dbReference type="RefSeq" id="WP_048920544.1">
    <property type="nucleotide sequence ID" value="NZ_CP010777.1"/>
</dbReference>
<keyword evidence="1" id="KW-0732">Signal</keyword>
<dbReference type="Proteomes" id="UP000036458">
    <property type="component" value="Chromosome"/>
</dbReference>
<dbReference type="OrthoDB" id="8536728at2"/>
<dbReference type="AlphaFoldDB" id="A0A0H4VPL3"/>
<dbReference type="Gene3D" id="3.90.930.1">
    <property type="match status" value="1"/>
</dbReference>
<dbReference type="PATRIC" id="fig|1379910.4.peg.1807"/>
<dbReference type="SUPFAM" id="SSF82185">
    <property type="entry name" value="Histone H3 K4-specific methyltransferase SET7/9 N-terminal domain"/>
    <property type="match status" value="1"/>
</dbReference>
<sequence length="158" mass="18723">MVKVYKAGLLLILVLLSFQSMAVEWPWKWNKVGKRGDRHGKWREYYSHKPEQLMYVGRFNHGKERGTWKTYSPDGKLERVERYKPAKKKVLTTFYHPNGKVSHQGIAYLFEENGYLKYQWHGDWQYYDSTGTWRGWKSFNKGKALSAEPILTKKEGGK</sequence>
<dbReference type="Pfam" id="PF07661">
    <property type="entry name" value="MORN_2"/>
    <property type="match status" value="1"/>
</dbReference>